<protein>
    <submittedName>
        <fullName evidence="2">Zinc-binding dehydrogenase</fullName>
    </submittedName>
</protein>
<dbReference type="InterPro" id="IPR013154">
    <property type="entry name" value="ADH-like_N"/>
</dbReference>
<dbReference type="EMBL" id="JBHSDT010000008">
    <property type="protein sequence ID" value="MFC4404747.1"/>
    <property type="molecule type" value="Genomic_DNA"/>
</dbReference>
<dbReference type="Pfam" id="PF08240">
    <property type="entry name" value="ADH_N"/>
    <property type="match status" value="1"/>
</dbReference>
<comment type="caution">
    <text evidence="2">The sequence shown here is derived from an EMBL/GenBank/DDBJ whole genome shotgun (WGS) entry which is preliminary data.</text>
</comment>
<dbReference type="Proteomes" id="UP001595882">
    <property type="component" value="Unassembled WGS sequence"/>
</dbReference>
<gene>
    <name evidence="2" type="ORF">ACFOY7_16885</name>
</gene>
<dbReference type="PANTHER" id="PTHR45033:SF3">
    <property type="entry name" value="DEHYDROGENASE, PUTATIVE (AFU_ORTHOLOGUE AFUA_2G13270)-RELATED"/>
    <property type="match status" value="1"/>
</dbReference>
<dbReference type="SUPFAM" id="SSF51735">
    <property type="entry name" value="NAD(P)-binding Rossmann-fold domains"/>
    <property type="match status" value="1"/>
</dbReference>
<dbReference type="InterPro" id="IPR020843">
    <property type="entry name" value="ER"/>
</dbReference>
<keyword evidence="3" id="KW-1185">Reference proteome</keyword>
<dbReference type="Gene3D" id="3.40.50.720">
    <property type="entry name" value="NAD(P)-binding Rossmann-like Domain"/>
    <property type="match status" value="1"/>
</dbReference>
<dbReference type="SUPFAM" id="SSF50129">
    <property type="entry name" value="GroES-like"/>
    <property type="match status" value="1"/>
</dbReference>
<dbReference type="InterPro" id="IPR011032">
    <property type="entry name" value="GroES-like_sf"/>
</dbReference>
<dbReference type="RefSeq" id="WP_390253687.1">
    <property type="nucleotide sequence ID" value="NZ_JBHSDT010000008.1"/>
</dbReference>
<evidence type="ECO:0000313" key="2">
    <source>
        <dbReference type="EMBL" id="MFC4404747.1"/>
    </source>
</evidence>
<dbReference type="InterPro" id="IPR013149">
    <property type="entry name" value="ADH-like_C"/>
</dbReference>
<name>A0ABV8WZK4_9BACI</name>
<dbReference type="Gene3D" id="3.90.180.10">
    <property type="entry name" value="Medium-chain alcohol dehydrogenases, catalytic domain"/>
    <property type="match status" value="1"/>
</dbReference>
<dbReference type="InterPro" id="IPR036291">
    <property type="entry name" value="NAD(P)-bd_dom_sf"/>
</dbReference>
<sequence>MKAFVVHNGNYQMKEVEEPEIKADEVKVQLKTAGLNHRDLMIKHRVGSNEEAYILGSDGAGVIVEAGANVSRFDIGDEVIINPGLNWYDKSEAPPADFEIVGVPFHGTFAERIVISEDFIERKPKHLSWEEAGVFALSGLTGYRALITQGQLKKTDTLFIPGAGGGVNSFIILLAKAVGAKVITTSREREKLKDAEKLGYDKGILTNDNWQEKLANETIDLVIESIGGKTFNRSLEVLRKGGRIVTYGSSTNDQLTFDLRKFFYGQYKLIGSTMGSREELHELLAFTEDQSIKPIIDRQFAFSDIDKAFDLLGAQNQLGKIVINM</sequence>
<proteinExistence type="predicted"/>
<accession>A0ABV8WZK4</accession>
<reference evidence="3" key="1">
    <citation type="journal article" date="2019" name="Int. J. Syst. Evol. Microbiol.">
        <title>The Global Catalogue of Microorganisms (GCM) 10K type strain sequencing project: providing services to taxonomists for standard genome sequencing and annotation.</title>
        <authorList>
            <consortium name="The Broad Institute Genomics Platform"/>
            <consortium name="The Broad Institute Genome Sequencing Center for Infectious Disease"/>
            <person name="Wu L."/>
            <person name="Ma J."/>
        </authorList>
    </citation>
    <scope>NUCLEOTIDE SEQUENCE [LARGE SCALE GENOMIC DNA]</scope>
    <source>
        <strain evidence="3">CCUG 37865</strain>
    </source>
</reference>
<dbReference type="PANTHER" id="PTHR45033">
    <property type="match status" value="1"/>
</dbReference>
<organism evidence="2 3">
    <name type="scientific">Gracilibacillus xinjiangensis</name>
    <dbReference type="NCBI Taxonomy" id="1193282"/>
    <lineage>
        <taxon>Bacteria</taxon>
        <taxon>Bacillati</taxon>
        <taxon>Bacillota</taxon>
        <taxon>Bacilli</taxon>
        <taxon>Bacillales</taxon>
        <taxon>Bacillaceae</taxon>
        <taxon>Gracilibacillus</taxon>
    </lineage>
</organism>
<dbReference type="SMART" id="SM00829">
    <property type="entry name" value="PKS_ER"/>
    <property type="match status" value="1"/>
</dbReference>
<dbReference type="InterPro" id="IPR052711">
    <property type="entry name" value="Zinc_ADH-like"/>
</dbReference>
<evidence type="ECO:0000313" key="3">
    <source>
        <dbReference type="Proteomes" id="UP001595882"/>
    </source>
</evidence>
<feature type="domain" description="Enoyl reductase (ER)" evidence="1">
    <location>
        <begin position="9"/>
        <end position="323"/>
    </location>
</feature>
<dbReference type="Pfam" id="PF00107">
    <property type="entry name" value="ADH_zinc_N"/>
    <property type="match status" value="1"/>
</dbReference>
<evidence type="ECO:0000259" key="1">
    <source>
        <dbReference type="SMART" id="SM00829"/>
    </source>
</evidence>